<protein>
    <submittedName>
        <fullName evidence="3">DUF975 family protein</fullName>
    </submittedName>
</protein>
<gene>
    <name evidence="2" type="ORF">GBO79_07105</name>
    <name evidence="3" type="ORF">ITQ97_08580</name>
    <name evidence="4" type="ORF">PWB86_07535</name>
</gene>
<evidence type="ECO:0000313" key="7">
    <source>
        <dbReference type="Proteomes" id="UP001214131"/>
    </source>
</evidence>
<evidence type="ECO:0000313" key="6">
    <source>
        <dbReference type="Proteomes" id="UP000743107"/>
    </source>
</evidence>
<dbReference type="PANTHER" id="PTHR40076:SF1">
    <property type="entry name" value="MEMBRANE PROTEIN"/>
    <property type="match status" value="1"/>
</dbReference>
<dbReference type="EMBL" id="CP118739">
    <property type="protein sequence ID" value="WEA57038.1"/>
    <property type="molecule type" value="Genomic_DNA"/>
</dbReference>
<accession>A0A0R2HH46</accession>
<sequence>MDQTSNRTLKKEVLELYRGNWITAIKINIIPIVCSIFSGFIIASLIGIILYFFSQIDSSALGTMGNYSQNSGTPYSGRTTAQQFFFQAIVVFFTVGIQYGILDWLRHRNQRLSWGTAFQTFSRKYFTSTLAIFIFQFIFRFLWSFLLIIPGWIKYYSYSQAYFLYKEATDRKISDRFEFVNFITFSRRLMDGNKARLLGLQISLIGWYILSIITFGIGFIWYVPYRNGLYAAFYKNLVEQRGQQVLPEIFG</sequence>
<dbReference type="InterPro" id="IPR010380">
    <property type="entry name" value="DUF975"/>
</dbReference>
<reference evidence="4 7" key="5">
    <citation type="submission" date="2023-02" db="EMBL/GenBank/DDBJ databases">
        <title>Comparative genomics and fermentation flavor characterization of five lactic acid bacteria reveal flavor biosynthesis metabolic pathways in fermented muskmelon puree.</title>
        <authorList>
            <person name="Yuan L."/>
            <person name="Li M."/>
            <person name="Xu X."/>
            <person name="Lao F."/>
            <person name="Wu J."/>
        </authorList>
    </citation>
    <scope>NUCLEOTIDE SEQUENCE [LARGE SCALE GENOMIC DNA]</scope>
    <source>
        <strain evidence="4 7">Ca-4</strain>
    </source>
</reference>
<dbReference type="AlphaFoldDB" id="A0A0R2HH46"/>
<dbReference type="Pfam" id="PF06161">
    <property type="entry name" value="DUF975"/>
    <property type="match status" value="1"/>
</dbReference>
<keyword evidence="1" id="KW-1133">Transmembrane helix</keyword>
<keyword evidence="1" id="KW-0472">Membrane</keyword>
<name>A0A0R2HH46_PEDPE</name>
<dbReference type="PANTHER" id="PTHR40076">
    <property type="entry name" value="MEMBRANE PROTEIN-RELATED"/>
    <property type="match status" value="1"/>
</dbReference>
<reference evidence="2" key="2">
    <citation type="submission" date="2019-12" db="EMBL/GenBank/DDBJ databases">
        <title>SpeciesPrimer: A bioinformatics pipeline dedicated to the design of qPCR primers for the quantification of bacterial species.</title>
        <authorList>
            <person name="Dreier M."/>
            <person name="Berthoud H."/>
            <person name="Shani N."/>
            <person name="Wechsler D."/>
            <person name="Junier P."/>
        </authorList>
    </citation>
    <scope>NUCLEOTIDE SEQUENCE</scope>
    <source>
        <strain evidence="2">FAM13073</strain>
    </source>
</reference>
<dbReference type="RefSeq" id="WP_002833697.1">
    <property type="nucleotide sequence ID" value="NZ_BEWQ01000005.1"/>
</dbReference>
<dbReference type="EMBL" id="JADOFV010000004">
    <property type="protein sequence ID" value="MBF7127852.1"/>
    <property type="molecule type" value="Genomic_DNA"/>
</dbReference>
<dbReference type="EMBL" id="WENB01000004">
    <property type="protein sequence ID" value="KAF0412901.1"/>
    <property type="molecule type" value="Genomic_DNA"/>
</dbReference>
<evidence type="ECO:0000256" key="1">
    <source>
        <dbReference type="SAM" id="Phobius"/>
    </source>
</evidence>
<feature type="transmembrane region" description="Helical" evidence="1">
    <location>
        <begin position="27"/>
        <end position="53"/>
    </location>
</feature>
<proteinExistence type="predicted"/>
<dbReference type="Proteomes" id="UP001214131">
    <property type="component" value="Chromosome"/>
</dbReference>
<feature type="transmembrane region" description="Helical" evidence="1">
    <location>
        <begin position="205"/>
        <end position="225"/>
    </location>
</feature>
<keyword evidence="1" id="KW-0812">Transmembrane</keyword>
<evidence type="ECO:0000313" key="3">
    <source>
        <dbReference type="EMBL" id="MBF7127852.1"/>
    </source>
</evidence>
<feature type="transmembrane region" description="Helical" evidence="1">
    <location>
        <begin position="125"/>
        <end position="153"/>
    </location>
</feature>
<dbReference type="Proteomes" id="UP000743107">
    <property type="component" value="Unassembled WGS sequence"/>
</dbReference>
<evidence type="ECO:0000313" key="2">
    <source>
        <dbReference type="EMBL" id="KAF0412901.1"/>
    </source>
</evidence>
<keyword evidence="5" id="KW-1185">Reference proteome</keyword>
<reference evidence="3" key="4">
    <citation type="submission" date="2020-11" db="EMBL/GenBank/DDBJ databases">
        <title>Antibiotic susceptibility profiles of Pediococcus pentosaceus from various origins and their implications for the safety assessment of strains with food-technology applications.</title>
        <authorList>
            <person name="Shani N."/>
            <person name="Oberhaensli S."/>
            <person name="Arias E."/>
        </authorList>
    </citation>
    <scope>NUCLEOTIDE SEQUENCE</scope>
    <source>
        <strain evidence="3">FAM 19164</strain>
    </source>
</reference>
<evidence type="ECO:0000313" key="5">
    <source>
        <dbReference type="Proteomes" id="UP000472573"/>
    </source>
</evidence>
<reference evidence="5" key="3">
    <citation type="submission" date="2020-03" db="EMBL/GenBank/DDBJ databases">
        <title>SpeciesPrimer: A bioinformatics pipeline dedicated to the design of qPCR primers for the quantification of bacterial species.</title>
        <authorList>
            <person name="Dreier M."/>
            <person name="Berthoud H."/>
            <person name="Shani N."/>
            <person name="Wechsler D."/>
            <person name="Junier P."/>
        </authorList>
    </citation>
    <scope>NUCLEOTIDE SEQUENCE [LARGE SCALE GENOMIC DNA]</scope>
    <source>
        <strain evidence="5">FAM13073</strain>
    </source>
</reference>
<organism evidence="3 6">
    <name type="scientific">Pediococcus pentosaceus</name>
    <dbReference type="NCBI Taxonomy" id="1255"/>
    <lineage>
        <taxon>Bacteria</taxon>
        <taxon>Bacillati</taxon>
        <taxon>Bacillota</taxon>
        <taxon>Bacilli</taxon>
        <taxon>Lactobacillales</taxon>
        <taxon>Lactobacillaceae</taxon>
        <taxon>Pediococcus</taxon>
    </lineage>
</organism>
<reference evidence="2" key="1">
    <citation type="submission" date="2019-10" db="EMBL/GenBank/DDBJ databases">
        <authorList>
            <person name="Irmler S."/>
            <person name="Berthoud H."/>
            <person name="Roetschi A."/>
            <person name="Arias E."/>
            <person name="Shani N."/>
            <person name="Wuethrich D."/>
            <person name="Bruggmann R."/>
        </authorList>
    </citation>
    <scope>NUCLEOTIDE SEQUENCE</scope>
    <source>
        <strain evidence="2">FAM13073</strain>
    </source>
</reference>
<evidence type="ECO:0000313" key="4">
    <source>
        <dbReference type="EMBL" id="WEA57038.1"/>
    </source>
</evidence>
<dbReference type="Proteomes" id="UP000472573">
    <property type="component" value="Unassembled WGS sequence"/>
</dbReference>
<feature type="transmembrane region" description="Helical" evidence="1">
    <location>
        <begin position="84"/>
        <end position="105"/>
    </location>
</feature>